<dbReference type="Proteomes" id="UP001596145">
    <property type="component" value="Unassembled WGS sequence"/>
</dbReference>
<sequence>MTLSENRTTLACRRSTLRDLRSLKRGGICYDEPVETRQGSIDGGADCGGFTGSEYEFTHTFADPGEYALTGEIVVEGSPGAGDREPIGTVAVG</sequence>
<evidence type="ECO:0000313" key="2">
    <source>
        <dbReference type="Proteomes" id="UP001596145"/>
    </source>
</evidence>
<dbReference type="RefSeq" id="WP_122106689.1">
    <property type="nucleotide sequence ID" value="NZ_JBHSKV010000009.1"/>
</dbReference>
<reference evidence="1 2" key="1">
    <citation type="journal article" date="2019" name="Int. J. Syst. Evol. Microbiol.">
        <title>The Global Catalogue of Microorganisms (GCM) 10K type strain sequencing project: providing services to taxonomists for standard genome sequencing and annotation.</title>
        <authorList>
            <consortium name="The Broad Institute Genomics Platform"/>
            <consortium name="The Broad Institute Genome Sequencing Center for Infectious Disease"/>
            <person name="Wu L."/>
            <person name="Ma J."/>
        </authorList>
    </citation>
    <scope>NUCLEOTIDE SEQUENCE [LARGE SCALE GENOMIC DNA]</scope>
    <source>
        <strain evidence="1 2">CGMCC 1.16026</strain>
    </source>
</reference>
<organism evidence="1 2">
    <name type="scientific">Halorubrum glutamatedens</name>
    <dbReference type="NCBI Taxonomy" id="2707018"/>
    <lineage>
        <taxon>Archaea</taxon>
        <taxon>Methanobacteriati</taxon>
        <taxon>Methanobacteriota</taxon>
        <taxon>Stenosarchaea group</taxon>
        <taxon>Halobacteria</taxon>
        <taxon>Halobacteriales</taxon>
        <taxon>Haloferacaceae</taxon>
        <taxon>Halorubrum</taxon>
    </lineage>
</organism>
<protein>
    <submittedName>
        <fullName evidence="1">Uncharacterized protein</fullName>
    </submittedName>
</protein>
<gene>
    <name evidence="1" type="ORF">ACFPJA_07465</name>
</gene>
<dbReference type="EMBL" id="JBHSKV010000009">
    <property type="protein sequence ID" value="MFC5134556.1"/>
    <property type="molecule type" value="Genomic_DNA"/>
</dbReference>
<accession>A0ABD5QRA2</accession>
<name>A0ABD5QRA2_9EURY</name>
<dbReference type="AlphaFoldDB" id="A0ABD5QRA2"/>
<keyword evidence="2" id="KW-1185">Reference proteome</keyword>
<evidence type="ECO:0000313" key="1">
    <source>
        <dbReference type="EMBL" id="MFC5134556.1"/>
    </source>
</evidence>
<comment type="caution">
    <text evidence="1">The sequence shown here is derived from an EMBL/GenBank/DDBJ whole genome shotgun (WGS) entry which is preliminary data.</text>
</comment>
<proteinExistence type="predicted"/>